<keyword evidence="1" id="KW-0378">Hydrolase</keyword>
<dbReference type="GO" id="GO:0030870">
    <property type="term" value="C:Mre11 complex"/>
    <property type="evidence" value="ECO:0007669"/>
    <property type="project" value="TreeGrafter"/>
</dbReference>
<dbReference type="PANTHER" id="PTHR10139">
    <property type="entry name" value="DOUBLE-STRAND BREAK REPAIR PROTEIN MRE11"/>
    <property type="match status" value="1"/>
</dbReference>
<dbReference type="GO" id="GO:0000014">
    <property type="term" value="F:single-stranded DNA endodeoxyribonuclease activity"/>
    <property type="evidence" value="ECO:0007669"/>
    <property type="project" value="TreeGrafter"/>
</dbReference>
<accession>A0AAN8X7P0</accession>
<feature type="non-terminal residue" evidence="3">
    <location>
        <position position="1"/>
    </location>
</feature>
<dbReference type="GO" id="GO:0097552">
    <property type="term" value="P:mitochondrial double-strand break repair via homologous recombination"/>
    <property type="evidence" value="ECO:0007669"/>
    <property type="project" value="TreeGrafter"/>
</dbReference>
<dbReference type="GO" id="GO:0000723">
    <property type="term" value="P:telomere maintenance"/>
    <property type="evidence" value="ECO:0007669"/>
    <property type="project" value="TreeGrafter"/>
</dbReference>
<dbReference type="Gene3D" id="3.60.21.10">
    <property type="match status" value="1"/>
</dbReference>
<sequence length="199" mass="22473">REVKMGDDDIVEDSFRILVSTDNHLGYCERDPIRGNDSFATFKEVLEIAASENVDMILLGGDLFHENKPSKHSLVRCMELFRSFTFGDKPVLFDYVSDPLEDFKYSTNPNVNYLDPNFNVSIPVFSIHGNHDDPTGLGQFCALDVLSSAGYVNYFGRTSDLKNISVSPLLFMKGSTKLAIYGLSSVKDERLHRLFLEEK</sequence>
<dbReference type="SUPFAM" id="SSF56300">
    <property type="entry name" value="Metallo-dependent phosphatases"/>
    <property type="match status" value="1"/>
</dbReference>
<feature type="domain" description="Calcineurin-like phosphoesterase" evidence="2">
    <location>
        <begin position="15"/>
        <end position="194"/>
    </location>
</feature>
<reference evidence="3 4" key="1">
    <citation type="submission" date="2023-11" db="EMBL/GenBank/DDBJ databases">
        <title>Halocaridina rubra genome assembly.</title>
        <authorList>
            <person name="Smith C."/>
        </authorList>
    </citation>
    <scope>NUCLEOTIDE SEQUENCE [LARGE SCALE GENOMIC DNA]</scope>
    <source>
        <strain evidence="3">EP-1</strain>
        <tissue evidence="3">Whole</tissue>
    </source>
</reference>
<comment type="caution">
    <text evidence="3">The sequence shown here is derived from an EMBL/GenBank/DDBJ whole genome shotgun (WGS) entry which is preliminary data.</text>
</comment>
<feature type="non-terminal residue" evidence="3">
    <location>
        <position position="199"/>
    </location>
</feature>
<evidence type="ECO:0000313" key="3">
    <source>
        <dbReference type="EMBL" id="KAK7074459.1"/>
    </source>
</evidence>
<proteinExistence type="predicted"/>
<name>A0AAN8X7P0_HALRR</name>
<dbReference type="GO" id="GO:0031573">
    <property type="term" value="P:mitotic intra-S DNA damage checkpoint signaling"/>
    <property type="evidence" value="ECO:0007669"/>
    <property type="project" value="TreeGrafter"/>
</dbReference>
<dbReference type="AlphaFoldDB" id="A0AAN8X7P0"/>
<evidence type="ECO:0000259" key="2">
    <source>
        <dbReference type="Pfam" id="PF00149"/>
    </source>
</evidence>
<dbReference type="GO" id="GO:0000724">
    <property type="term" value="P:double-strand break repair via homologous recombination"/>
    <property type="evidence" value="ECO:0007669"/>
    <property type="project" value="TreeGrafter"/>
</dbReference>
<organism evidence="3 4">
    <name type="scientific">Halocaridina rubra</name>
    <name type="common">Hawaiian red shrimp</name>
    <dbReference type="NCBI Taxonomy" id="373956"/>
    <lineage>
        <taxon>Eukaryota</taxon>
        <taxon>Metazoa</taxon>
        <taxon>Ecdysozoa</taxon>
        <taxon>Arthropoda</taxon>
        <taxon>Crustacea</taxon>
        <taxon>Multicrustacea</taxon>
        <taxon>Malacostraca</taxon>
        <taxon>Eumalacostraca</taxon>
        <taxon>Eucarida</taxon>
        <taxon>Decapoda</taxon>
        <taxon>Pleocyemata</taxon>
        <taxon>Caridea</taxon>
        <taxon>Atyoidea</taxon>
        <taxon>Atyidae</taxon>
        <taxon>Halocaridina</taxon>
    </lineage>
</organism>
<evidence type="ECO:0000313" key="4">
    <source>
        <dbReference type="Proteomes" id="UP001381693"/>
    </source>
</evidence>
<dbReference type="InterPro" id="IPR004843">
    <property type="entry name" value="Calcineurin-like_PHP"/>
</dbReference>
<dbReference type="Pfam" id="PF00149">
    <property type="entry name" value="Metallophos"/>
    <property type="match status" value="1"/>
</dbReference>
<dbReference type="CDD" id="cd00840">
    <property type="entry name" value="MPP_Mre11_N"/>
    <property type="match status" value="1"/>
</dbReference>
<dbReference type="InterPro" id="IPR029052">
    <property type="entry name" value="Metallo-depent_PP-like"/>
</dbReference>
<evidence type="ECO:0000256" key="1">
    <source>
        <dbReference type="ARBA" id="ARBA00022801"/>
    </source>
</evidence>
<dbReference type="GO" id="GO:0042138">
    <property type="term" value="P:meiotic DNA double-strand break formation"/>
    <property type="evidence" value="ECO:0007669"/>
    <property type="project" value="TreeGrafter"/>
</dbReference>
<gene>
    <name evidence="3" type="primary">MRE11A_2</name>
    <name evidence="3" type="ORF">SK128_004162</name>
</gene>
<dbReference type="PANTHER" id="PTHR10139:SF1">
    <property type="entry name" value="DOUBLE-STRAND BREAK REPAIR PROTEIN MRE11"/>
    <property type="match status" value="1"/>
</dbReference>
<dbReference type="EMBL" id="JAXCGZ010011586">
    <property type="protein sequence ID" value="KAK7074459.1"/>
    <property type="molecule type" value="Genomic_DNA"/>
</dbReference>
<keyword evidence="4" id="KW-1185">Reference proteome</keyword>
<dbReference type="GO" id="GO:0007095">
    <property type="term" value="P:mitotic G2 DNA damage checkpoint signaling"/>
    <property type="evidence" value="ECO:0007669"/>
    <property type="project" value="TreeGrafter"/>
</dbReference>
<protein>
    <submittedName>
        <fullName evidence="3">Double-strand break repair protein mre11a</fullName>
    </submittedName>
</protein>
<dbReference type="Proteomes" id="UP001381693">
    <property type="component" value="Unassembled WGS sequence"/>
</dbReference>
<dbReference type="GO" id="GO:0006303">
    <property type="term" value="P:double-strand break repair via nonhomologous end joining"/>
    <property type="evidence" value="ECO:0007669"/>
    <property type="project" value="TreeGrafter"/>
</dbReference>
<dbReference type="GO" id="GO:0035861">
    <property type="term" value="C:site of double-strand break"/>
    <property type="evidence" value="ECO:0007669"/>
    <property type="project" value="TreeGrafter"/>
</dbReference>
<dbReference type="InterPro" id="IPR041796">
    <property type="entry name" value="Mre11_N"/>
</dbReference>